<keyword evidence="1" id="KW-0812">Transmembrane</keyword>
<geneLocation type="plasmid" evidence="2 3">
    <name>pCC2</name>
</geneLocation>
<reference evidence="2 3" key="1">
    <citation type="submission" date="2013-02" db="EMBL/GenBank/DDBJ databases">
        <title>The complete genome sequence of Corynebacterium callunae DSM 20147.</title>
        <authorList>
            <person name="Ruckert C."/>
            <person name="Albersmeier A."/>
            <person name="Kalinowski J."/>
        </authorList>
    </citation>
    <scope>NUCLEOTIDE SEQUENCE [LARGE SCALE GENOMIC DNA]</scope>
    <source>
        <strain evidence="2 3">DSM 20147</strain>
        <plasmid evidence="2 3">pCC2</plasmid>
    </source>
</reference>
<name>M1UP81_9CORY</name>
<dbReference type="AlphaFoldDB" id="M1UP81"/>
<keyword evidence="2" id="KW-0614">Plasmid</keyword>
<dbReference type="EMBL" id="CP004356">
    <property type="protein sequence ID" value="AGG68084.1"/>
    <property type="molecule type" value="Genomic_DNA"/>
</dbReference>
<keyword evidence="1" id="KW-1133">Transmembrane helix</keyword>
<accession>M1UP81</accession>
<keyword evidence="3" id="KW-1185">Reference proteome</keyword>
<proteinExistence type="predicted"/>
<protein>
    <submittedName>
        <fullName evidence="2">Uncharacterized protein</fullName>
    </submittedName>
</protein>
<dbReference type="Proteomes" id="UP000011760">
    <property type="component" value="Plasmid pCC2"/>
</dbReference>
<organism evidence="2 3">
    <name type="scientific">Corynebacterium callunae DSM 20147</name>
    <dbReference type="NCBI Taxonomy" id="1121353"/>
    <lineage>
        <taxon>Bacteria</taxon>
        <taxon>Bacillati</taxon>
        <taxon>Actinomycetota</taxon>
        <taxon>Actinomycetes</taxon>
        <taxon>Mycobacteriales</taxon>
        <taxon>Corynebacteriaceae</taxon>
        <taxon>Corynebacterium</taxon>
    </lineage>
</organism>
<keyword evidence="1" id="KW-0472">Membrane</keyword>
<evidence type="ECO:0000313" key="3">
    <source>
        <dbReference type="Proteomes" id="UP000011760"/>
    </source>
</evidence>
<sequence length="92" mass="9858">MNIFLNAQGGPPQSPQTPPDSVWVTVWNWLQITLWIMDTLAIVSIIVLGALLVVDKNRGEPVGSTSPHVAFLKIAIGVMMASSAVSIAAWFA</sequence>
<dbReference type="RefSeq" id="WP_015453145.1">
    <property type="nucleotide sequence ID" value="NC_020553.1"/>
</dbReference>
<evidence type="ECO:0000256" key="1">
    <source>
        <dbReference type="SAM" id="Phobius"/>
    </source>
</evidence>
<dbReference type="HOGENOM" id="CLU_186685_0_0_11"/>
<dbReference type="PATRIC" id="fig|1121353.3.peg.2718"/>
<feature type="transmembrane region" description="Helical" evidence="1">
    <location>
        <begin position="70"/>
        <end position="91"/>
    </location>
</feature>
<dbReference type="KEGG" id="ccn:H924_13475"/>
<feature type="transmembrane region" description="Helical" evidence="1">
    <location>
        <begin position="32"/>
        <end position="54"/>
    </location>
</feature>
<gene>
    <name evidence="2" type="ORF">H924_13475</name>
</gene>
<evidence type="ECO:0000313" key="2">
    <source>
        <dbReference type="EMBL" id="AGG68084.1"/>
    </source>
</evidence>